<dbReference type="EMBL" id="PGOL01001595">
    <property type="protein sequence ID" value="PKI56530.1"/>
    <property type="molecule type" value="Genomic_DNA"/>
</dbReference>
<evidence type="ECO:0000259" key="1">
    <source>
        <dbReference type="Pfam" id="PF14244"/>
    </source>
</evidence>
<reference evidence="2 3" key="1">
    <citation type="submission" date="2017-11" db="EMBL/GenBank/DDBJ databases">
        <title>De-novo sequencing of pomegranate (Punica granatum L.) genome.</title>
        <authorList>
            <person name="Akparov Z."/>
            <person name="Amiraslanov A."/>
            <person name="Hajiyeva S."/>
            <person name="Abbasov M."/>
            <person name="Kaur K."/>
            <person name="Hamwieh A."/>
            <person name="Solovyev V."/>
            <person name="Salamov A."/>
            <person name="Braich B."/>
            <person name="Kosarev P."/>
            <person name="Mahmoud A."/>
            <person name="Hajiyev E."/>
            <person name="Babayeva S."/>
            <person name="Izzatullayeva V."/>
            <person name="Mammadov A."/>
            <person name="Mammadov A."/>
            <person name="Sharifova S."/>
            <person name="Ojaghi J."/>
            <person name="Eynullazada K."/>
            <person name="Bayramov B."/>
            <person name="Abdulazimova A."/>
            <person name="Shahmuradov I."/>
        </authorList>
    </citation>
    <scope>NUCLEOTIDE SEQUENCE [LARGE SCALE GENOMIC DNA]</scope>
    <source>
        <strain evidence="3">cv. AG2017</strain>
        <tissue evidence="2">Leaf</tissue>
    </source>
</reference>
<keyword evidence="3" id="KW-1185">Reference proteome</keyword>
<protein>
    <recommendedName>
        <fullName evidence="1">Retrotransposon Copia-like N-terminal domain-containing protein</fullName>
    </recommendedName>
</protein>
<organism evidence="2 3">
    <name type="scientific">Punica granatum</name>
    <name type="common">Pomegranate</name>
    <dbReference type="NCBI Taxonomy" id="22663"/>
    <lineage>
        <taxon>Eukaryota</taxon>
        <taxon>Viridiplantae</taxon>
        <taxon>Streptophyta</taxon>
        <taxon>Embryophyta</taxon>
        <taxon>Tracheophyta</taxon>
        <taxon>Spermatophyta</taxon>
        <taxon>Magnoliopsida</taxon>
        <taxon>eudicotyledons</taxon>
        <taxon>Gunneridae</taxon>
        <taxon>Pentapetalae</taxon>
        <taxon>rosids</taxon>
        <taxon>malvids</taxon>
        <taxon>Myrtales</taxon>
        <taxon>Lythraceae</taxon>
        <taxon>Punica</taxon>
    </lineage>
</organism>
<dbReference type="PANTHER" id="PTHR37610">
    <property type="entry name" value="CCHC-TYPE DOMAIN-CONTAINING PROTEIN"/>
    <property type="match status" value="1"/>
</dbReference>
<comment type="caution">
    <text evidence="2">The sequence shown here is derived from an EMBL/GenBank/DDBJ whole genome shotgun (WGS) entry which is preliminary data.</text>
</comment>
<name>A0A2I0JKR5_PUNGR</name>
<gene>
    <name evidence="2" type="ORF">CRG98_023056</name>
</gene>
<dbReference type="AlphaFoldDB" id="A0A2I0JKR5"/>
<evidence type="ECO:0000313" key="3">
    <source>
        <dbReference type="Proteomes" id="UP000233551"/>
    </source>
</evidence>
<dbReference type="PANTHER" id="PTHR37610:SF97">
    <property type="entry name" value="RETROTRANSPOSON GAG DOMAIN-CONTAINING PROTEIN"/>
    <property type="match status" value="1"/>
</dbReference>
<feature type="domain" description="Retrotransposon Copia-like N-terminal" evidence="1">
    <location>
        <begin position="13"/>
        <end position="59"/>
    </location>
</feature>
<accession>A0A2I0JKR5</accession>
<dbReference type="Pfam" id="PF14244">
    <property type="entry name" value="Retrotran_gag_3"/>
    <property type="match status" value="1"/>
</dbReference>
<proteinExistence type="predicted"/>
<dbReference type="InterPro" id="IPR029472">
    <property type="entry name" value="Copia-like_N"/>
</dbReference>
<evidence type="ECO:0000313" key="2">
    <source>
        <dbReference type="EMBL" id="PKI56530.1"/>
    </source>
</evidence>
<dbReference type="Proteomes" id="UP000233551">
    <property type="component" value="Unassembled WGS sequence"/>
</dbReference>
<sequence length="144" mass="15953">MEADLLSIFTVNPSDYTGVSLINCKLNGSNYLTWSRAMLTALTAKNKVGMIDGSVPRPPEGDPNRAKWDMCNALVISWIFNTLNSELQSSVACATVAQTLWEDLHESRVLKSRIPLTPTLTDMPLSVSKETKLTCIFLAHFIHL</sequence>